<evidence type="ECO:0000313" key="2">
    <source>
        <dbReference type="EMBL" id="GAG05377.1"/>
    </source>
</evidence>
<proteinExistence type="predicted"/>
<dbReference type="AlphaFoldDB" id="X0V1Q6"/>
<reference evidence="2" key="1">
    <citation type="journal article" date="2014" name="Front. Microbiol.">
        <title>High frequency of phylogenetically diverse reductive dehalogenase-homologous genes in deep subseafloor sedimentary metagenomes.</title>
        <authorList>
            <person name="Kawai M."/>
            <person name="Futagami T."/>
            <person name="Toyoda A."/>
            <person name="Takaki Y."/>
            <person name="Nishi S."/>
            <person name="Hori S."/>
            <person name="Arai W."/>
            <person name="Tsubouchi T."/>
            <person name="Morono Y."/>
            <person name="Uchiyama I."/>
            <person name="Ito T."/>
            <person name="Fujiyama A."/>
            <person name="Inagaki F."/>
            <person name="Takami H."/>
        </authorList>
    </citation>
    <scope>NUCLEOTIDE SEQUENCE</scope>
    <source>
        <strain evidence="2">Expedition CK06-06</strain>
    </source>
</reference>
<name>X0V1Q6_9ZZZZ</name>
<protein>
    <submittedName>
        <fullName evidence="2">Uncharacterized protein</fullName>
    </submittedName>
</protein>
<organism evidence="2">
    <name type="scientific">marine sediment metagenome</name>
    <dbReference type="NCBI Taxonomy" id="412755"/>
    <lineage>
        <taxon>unclassified sequences</taxon>
        <taxon>metagenomes</taxon>
        <taxon>ecological metagenomes</taxon>
    </lineage>
</organism>
<dbReference type="EMBL" id="BARS01021592">
    <property type="protein sequence ID" value="GAG05377.1"/>
    <property type="molecule type" value="Genomic_DNA"/>
</dbReference>
<accession>X0V1Q6</accession>
<feature type="non-terminal residue" evidence="2">
    <location>
        <position position="1"/>
    </location>
</feature>
<dbReference type="SUPFAM" id="SSF56801">
    <property type="entry name" value="Acetyl-CoA synthetase-like"/>
    <property type="match status" value="1"/>
</dbReference>
<sequence>GLNSPFLMQRVDRIAKTPSGKIQRHLLRKQETTDGS</sequence>
<evidence type="ECO:0000256" key="1">
    <source>
        <dbReference type="SAM" id="MobiDB-lite"/>
    </source>
</evidence>
<feature type="region of interest" description="Disordered" evidence="1">
    <location>
        <begin position="17"/>
        <end position="36"/>
    </location>
</feature>
<comment type="caution">
    <text evidence="2">The sequence shown here is derived from an EMBL/GenBank/DDBJ whole genome shotgun (WGS) entry which is preliminary data.</text>
</comment>
<gene>
    <name evidence="2" type="ORF">S01H1_34654</name>
</gene>